<dbReference type="Gene3D" id="3.40.50.1820">
    <property type="entry name" value="alpha/beta hydrolase"/>
    <property type="match status" value="1"/>
</dbReference>
<protein>
    <submittedName>
        <fullName evidence="2">Dienelactone hydrolase</fullName>
    </submittedName>
</protein>
<dbReference type="Pfam" id="PF01738">
    <property type="entry name" value="DLH"/>
    <property type="match status" value="1"/>
</dbReference>
<dbReference type="AlphaFoldDB" id="A0A1H9CZH3"/>
<evidence type="ECO:0000313" key="2">
    <source>
        <dbReference type="EMBL" id="SEQ06642.1"/>
    </source>
</evidence>
<evidence type="ECO:0000313" key="3">
    <source>
        <dbReference type="Proteomes" id="UP000199233"/>
    </source>
</evidence>
<feature type="domain" description="Dienelactone hydrolase" evidence="1">
    <location>
        <begin position="25"/>
        <end position="236"/>
    </location>
</feature>
<organism evidence="2 3">
    <name type="scientific">Solimonas aquatica</name>
    <dbReference type="NCBI Taxonomy" id="489703"/>
    <lineage>
        <taxon>Bacteria</taxon>
        <taxon>Pseudomonadati</taxon>
        <taxon>Pseudomonadota</taxon>
        <taxon>Gammaproteobacteria</taxon>
        <taxon>Nevskiales</taxon>
        <taxon>Nevskiaceae</taxon>
        <taxon>Solimonas</taxon>
    </lineage>
</organism>
<proteinExistence type="predicted"/>
<gene>
    <name evidence="2" type="ORF">SAMN04488038_103247</name>
</gene>
<dbReference type="GO" id="GO:0016787">
    <property type="term" value="F:hydrolase activity"/>
    <property type="evidence" value="ECO:0007669"/>
    <property type="project" value="UniProtKB-KW"/>
</dbReference>
<name>A0A1H9CZH3_9GAMM</name>
<sequence length="237" mass="25665">MKSQQVVYRGAGRRFLGELYWDEAATQPAPGVLVFPDAFGLADHARERAQRLAQLGYVALAADLHGEGAVYEDVASMRVHLQPLFENRADWRARAQAALAALQAQTPVDAQRLAAIGFCLGGATCLELARCGAPLKAIVGFHAGVLAPLPGDEQKIQAKVLLCQGADDPLIKKENMAAVEAELRRDRVDWQLIVYGNAVHSFTNRDAATRQSPAMAYDAAADRRSWAAMQGLLAEVF</sequence>
<reference evidence="2 3" key="1">
    <citation type="submission" date="2016-10" db="EMBL/GenBank/DDBJ databases">
        <authorList>
            <person name="de Groot N.N."/>
        </authorList>
    </citation>
    <scope>NUCLEOTIDE SEQUENCE [LARGE SCALE GENOMIC DNA]</scope>
    <source>
        <strain evidence="2 3">DSM 25927</strain>
    </source>
</reference>
<accession>A0A1H9CZH3</accession>
<dbReference type="InterPro" id="IPR050261">
    <property type="entry name" value="FrsA_esterase"/>
</dbReference>
<dbReference type="STRING" id="489703.SAMN04488038_103247"/>
<dbReference type="PANTHER" id="PTHR22946">
    <property type="entry name" value="DIENELACTONE HYDROLASE DOMAIN-CONTAINING PROTEIN-RELATED"/>
    <property type="match status" value="1"/>
</dbReference>
<dbReference type="InterPro" id="IPR029058">
    <property type="entry name" value="AB_hydrolase_fold"/>
</dbReference>
<dbReference type="OrthoDB" id="9787933at2"/>
<dbReference type="EMBL" id="FOFS01000003">
    <property type="protein sequence ID" value="SEQ06642.1"/>
    <property type="molecule type" value="Genomic_DNA"/>
</dbReference>
<keyword evidence="3" id="KW-1185">Reference proteome</keyword>
<dbReference type="SUPFAM" id="SSF53474">
    <property type="entry name" value="alpha/beta-Hydrolases"/>
    <property type="match status" value="1"/>
</dbReference>
<dbReference type="RefSeq" id="WP_093283054.1">
    <property type="nucleotide sequence ID" value="NZ_FOFS01000003.1"/>
</dbReference>
<dbReference type="PANTHER" id="PTHR22946:SF0">
    <property type="entry name" value="DIENELACTONE HYDROLASE DOMAIN-CONTAINING PROTEIN"/>
    <property type="match status" value="1"/>
</dbReference>
<dbReference type="InterPro" id="IPR002925">
    <property type="entry name" value="Dienelactn_hydro"/>
</dbReference>
<evidence type="ECO:0000259" key="1">
    <source>
        <dbReference type="Pfam" id="PF01738"/>
    </source>
</evidence>
<keyword evidence="2" id="KW-0378">Hydrolase</keyword>
<dbReference type="Proteomes" id="UP000199233">
    <property type="component" value="Unassembled WGS sequence"/>
</dbReference>